<dbReference type="EMBL" id="PJQY01000249">
    <property type="protein sequence ID" value="PQQ14792.1"/>
    <property type="molecule type" value="Genomic_DNA"/>
</dbReference>
<evidence type="ECO:0000256" key="3">
    <source>
        <dbReference type="ARBA" id="ARBA00023315"/>
    </source>
</evidence>
<feature type="chain" id="PRO_5016450760" evidence="4">
    <location>
        <begin position="17"/>
        <end position="151"/>
    </location>
</feature>
<gene>
    <name evidence="5" type="ORF">Pyn_06165</name>
</gene>
<feature type="signal peptide" evidence="4">
    <location>
        <begin position="1"/>
        <end position="16"/>
    </location>
</feature>
<proteinExistence type="inferred from homology"/>
<dbReference type="InterPro" id="IPR023213">
    <property type="entry name" value="CAT-like_dom_sf"/>
</dbReference>
<evidence type="ECO:0000256" key="1">
    <source>
        <dbReference type="ARBA" id="ARBA00009861"/>
    </source>
</evidence>
<evidence type="ECO:0000313" key="6">
    <source>
        <dbReference type="Proteomes" id="UP000250321"/>
    </source>
</evidence>
<evidence type="ECO:0000313" key="5">
    <source>
        <dbReference type="EMBL" id="PQQ14792.1"/>
    </source>
</evidence>
<keyword evidence="3 5" id="KW-0012">Acyltransferase</keyword>
<dbReference type="Pfam" id="PF02458">
    <property type="entry name" value="Transferase"/>
    <property type="match status" value="1"/>
</dbReference>
<dbReference type="AlphaFoldDB" id="A0A314Z0R5"/>
<keyword evidence="6" id="KW-1185">Reference proteome</keyword>
<protein>
    <submittedName>
        <fullName evidence="5">BAHD acyltransferase</fullName>
    </submittedName>
</protein>
<organism evidence="5 6">
    <name type="scientific">Prunus yedoensis var. nudiflora</name>
    <dbReference type="NCBI Taxonomy" id="2094558"/>
    <lineage>
        <taxon>Eukaryota</taxon>
        <taxon>Viridiplantae</taxon>
        <taxon>Streptophyta</taxon>
        <taxon>Embryophyta</taxon>
        <taxon>Tracheophyta</taxon>
        <taxon>Spermatophyta</taxon>
        <taxon>Magnoliopsida</taxon>
        <taxon>eudicotyledons</taxon>
        <taxon>Gunneridae</taxon>
        <taxon>Pentapetalae</taxon>
        <taxon>rosids</taxon>
        <taxon>fabids</taxon>
        <taxon>Rosales</taxon>
        <taxon>Rosaceae</taxon>
        <taxon>Amygdaloideae</taxon>
        <taxon>Amygdaleae</taxon>
        <taxon>Prunus</taxon>
    </lineage>
</organism>
<comment type="caution">
    <text evidence="5">The sequence shown here is derived from an EMBL/GenBank/DDBJ whole genome shotgun (WGS) entry which is preliminary data.</text>
</comment>
<evidence type="ECO:0000256" key="4">
    <source>
        <dbReference type="SAM" id="SignalP"/>
    </source>
</evidence>
<dbReference type="PANTHER" id="PTHR31623:SF122">
    <property type="entry name" value="HXXXD-TYPE ACYL-TRANSFERASE FAMILY PROTEIN"/>
    <property type="match status" value="1"/>
</dbReference>
<comment type="similarity">
    <text evidence="1">Belongs to the plant acyltransferase family.</text>
</comment>
<dbReference type="Gene3D" id="3.30.559.10">
    <property type="entry name" value="Chloramphenicol acetyltransferase-like domain"/>
    <property type="match status" value="1"/>
</dbReference>
<dbReference type="PANTHER" id="PTHR31623">
    <property type="entry name" value="F21J9.9"/>
    <property type="match status" value="1"/>
</dbReference>
<name>A0A314Z0R5_PRUYE</name>
<dbReference type="GO" id="GO:0016746">
    <property type="term" value="F:acyltransferase activity"/>
    <property type="evidence" value="ECO:0007669"/>
    <property type="project" value="UniProtKB-KW"/>
</dbReference>
<evidence type="ECO:0000256" key="2">
    <source>
        <dbReference type="ARBA" id="ARBA00022679"/>
    </source>
</evidence>
<reference evidence="5 6" key="1">
    <citation type="submission" date="2018-02" db="EMBL/GenBank/DDBJ databases">
        <title>Draft genome of wild Prunus yedoensis var. nudiflora.</title>
        <authorList>
            <person name="Baek S."/>
            <person name="Kim J.-H."/>
            <person name="Choi K."/>
            <person name="Kim G.-B."/>
            <person name="Cho A."/>
            <person name="Jang H."/>
            <person name="Shin C.-H."/>
            <person name="Yu H.-J."/>
            <person name="Mun J.-H."/>
        </authorList>
    </citation>
    <scope>NUCLEOTIDE SEQUENCE [LARGE SCALE GENOMIC DNA]</scope>
    <source>
        <strain evidence="6">cv. Jeju island</strain>
        <tissue evidence="5">Leaf</tissue>
    </source>
</reference>
<dbReference type="OrthoDB" id="1932220at2759"/>
<dbReference type="Proteomes" id="UP000250321">
    <property type="component" value="Unassembled WGS sequence"/>
</dbReference>
<sequence length="151" mass="16262">MRSTLITLFSLSEALTHFYLFAGEFVYNVSITCNDHGAAFLEAQVNCPISKILDKPDVGLLEPLLPTDTGCLSSTCPGQLLHKVANASTLGTFIRSWAAITLGSASTSEHVEIGGASSLFRPQVLCLMPQRLLLSSRKLPVPQCQTQLALK</sequence>
<accession>A0A314Z0R5</accession>
<keyword evidence="2 5" id="KW-0808">Transferase</keyword>
<keyword evidence="4" id="KW-0732">Signal</keyword>